<dbReference type="Gene3D" id="3.30.559.10">
    <property type="entry name" value="Chloramphenicol acetyltransferase-like domain"/>
    <property type="match status" value="1"/>
</dbReference>
<protein>
    <recommendedName>
        <fullName evidence="5">Transferase</fullName>
    </recommendedName>
</protein>
<feature type="non-terminal residue" evidence="3">
    <location>
        <position position="213"/>
    </location>
</feature>
<dbReference type="InterPro" id="IPR051504">
    <property type="entry name" value="Plant_metabolite_acyltrans"/>
</dbReference>
<keyword evidence="2" id="KW-0012">Acyltransferase</keyword>
<dbReference type="OrthoDB" id="1862401at2759"/>
<dbReference type="AlphaFoldDB" id="A0A9W8HZ56"/>
<organism evidence="3 4">
    <name type="scientific">Coemansia guatemalensis</name>
    <dbReference type="NCBI Taxonomy" id="2761395"/>
    <lineage>
        <taxon>Eukaryota</taxon>
        <taxon>Fungi</taxon>
        <taxon>Fungi incertae sedis</taxon>
        <taxon>Zoopagomycota</taxon>
        <taxon>Kickxellomycotina</taxon>
        <taxon>Kickxellomycetes</taxon>
        <taxon>Kickxellales</taxon>
        <taxon>Kickxellaceae</taxon>
        <taxon>Coemansia</taxon>
    </lineage>
</organism>
<dbReference type="EMBL" id="JANBUO010001037">
    <property type="protein sequence ID" value="KAJ2800168.1"/>
    <property type="molecule type" value="Genomic_DNA"/>
</dbReference>
<evidence type="ECO:0008006" key="5">
    <source>
        <dbReference type="Google" id="ProtNLM"/>
    </source>
</evidence>
<dbReference type="Pfam" id="PF02458">
    <property type="entry name" value="Transferase"/>
    <property type="match status" value="1"/>
</dbReference>
<name>A0A9W8HZ56_9FUNG</name>
<keyword evidence="1" id="KW-0808">Transferase</keyword>
<evidence type="ECO:0000313" key="4">
    <source>
        <dbReference type="Proteomes" id="UP001140094"/>
    </source>
</evidence>
<evidence type="ECO:0000256" key="2">
    <source>
        <dbReference type="ARBA" id="ARBA00023315"/>
    </source>
</evidence>
<sequence>MTVSAPENTEMRYSITNNVSYLYQVYCSYIILFRNTEKKQDFLPLDLLQKSLHVLVRKYYQPVAGWFDINGDEIDVVFSTEKYNDPPFTSQTLSMDYATLAQHVHDSNTELLVPKSPSGIISKENADIPMFLAKATYADDGSAVVLGVTYHHTLMDGSAFWMFMSNWASVSRQLSADSDQTDFDLPLPPTFRFPSIDHLRDASQSFDHIEYAL</sequence>
<dbReference type="InterPro" id="IPR023213">
    <property type="entry name" value="CAT-like_dom_sf"/>
</dbReference>
<dbReference type="PANTHER" id="PTHR31625">
    <property type="match status" value="1"/>
</dbReference>
<comment type="caution">
    <text evidence="3">The sequence shown here is derived from an EMBL/GenBank/DDBJ whole genome shotgun (WGS) entry which is preliminary data.</text>
</comment>
<evidence type="ECO:0000313" key="3">
    <source>
        <dbReference type="EMBL" id="KAJ2800168.1"/>
    </source>
</evidence>
<evidence type="ECO:0000256" key="1">
    <source>
        <dbReference type="ARBA" id="ARBA00022679"/>
    </source>
</evidence>
<reference evidence="3" key="1">
    <citation type="submission" date="2022-07" db="EMBL/GenBank/DDBJ databases">
        <title>Phylogenomic reconstructions and comparative analyses of Kickxellomycotina fungi.</title>
        <authorList>
            <person name="Reynolds N.K."/>
            <person name="Stajich J.E."/>
            <person name="Barry K."/>
            <person name="Grigoriev I.V."/>
            <person name="Crous P."/>
            <person name="Smith M.E."/>
        </authorList>
    </citation>
    <scope>NUCLEOTIDE SEQUENCE</scope>
    <source>
        <strain evidence="3">NRRL 1565</strain>
    </source>
</reference>
<accession>A0A9W8HZ56</accession>
<keyword evidence="4" id="KW-1185">Reference proteome</keyword>
<dbReference type="Proteomes" id="UP001140094">
    <property type="component" value="Unassembled WGS sequence"/>
</dbReference>
<gene>
    <name evidence="3" type="ORF">H4R20_004159</name>
</gene>
<dbReference type="GO" id="GO:0016747">
    <property type="term" value="F:acyltransferase activity, transferring groups other than amino-acyl groups"/>
    <property type="evidence" value="ECO:0007669"/>
    <property type="project" value="UniProtKB-ARBA"/>
</dbReference>
<proteinExistence type="predicted"/>